<dbReference type="Pfam" id="PF02810">
    <property type="entry name" value="SEC-C"/>
    <property type="match status" value="1"/>
</dbReference>
<dbReference type="SUPFAM" id="SSF103642">
    <property type="entry name" value="Sec-C motif"/>
    <property type="match status" value="1"/>
</dbReference>
<dbReference type="EMBL" id="JAAIJR010000057">
    <property type="protein sequence ID" value="NEX21510.1"/>
    <property type="molecule type" value="Genomic_DNA"/>
</dbReference>
<organism evidence="1 2">
    <name type="scientific">Thiorhodococcus mannitoliphagus</name>
    <dbReference type="NCBI Taxonomy" id="329406"/>
    <lineage>
        <taxon>Bacteria</taxon>
        <taxon>Pseudomonadati</taxon>
        <taxon>Pseudomonadota</taxon>
        <taxon>Gammaproteobacteria</taxon>
        <taxon>Chromatiales</taxon>
        <taxon>Chromatiaceae</taxon>
        <taxon>Thiorhodococcus</taxon>
    </lineage>
</organism>
<proteinExistence type="predicted"/>
<dbReference type="PANTHER" id="PTHR33747">
    <property type="entry name" value="UPF0225 PROTEIN SCO1677"/>
    <property type="match status" value="1"/>
</dbReference>
<accession>A0A6P1DVJ8</accession>
<protein>
    <recommendedName>
        <fullName evidence="3">Zinc chelation protein SecC</fullName>
    </recommendedName>
</protein>
<keyword evidence="2" id="KW-1185">Reference proteome</keyword>
<evidence type="ECO:0000313" key="2">
    <source>
        <dbReference type="Proteomes" id="UP000471640"/>
    </source>
</evidence>
<evidence type="ECO:0008006" key="3">
    <source>
        <dbReference type="Google" id="ProtNLM"/>
    </source>
</evidence>
<dbReference type="InterPro" id="IPR026368">
    <property type="entry name" value="SWIM_PBPRA1643"/>
</dbReference>
<reference evidence="2" key="1">
    <citation type="journal article" date="2020" name="Microbiol. Resour. Announc.">
        <title>Draft Genome Sequences of Thiorhodococcus mannitoliphagus and Thiorhodococcus minor, Purple Sulfur Photosynthetic Bacteria in the Gammaproteobacterial Family Chromatiaceae.</title>
        <authorList>
            <person name="Aviles F.A."/>
            <person name="Meyer T.E."/>
            <person name="Kyndt J.A."/>
        </authorList>
    </citation>
    <scope>NUCLEOTIDE SEQUENCE [LARGE SCALE GENOMIC DNA]</scope>
    <source>
        <strain evidence="2">DSM 18266</strain>
    </source>
</reference>
<dbReference type="AlphaFoldDB" id="A0A6P1DVJ8"/>
<name>A0A6P1DVJ8_9GAMM</name>
<dbReference type="InterPro" id="IPR004027">
    <property type="entry name" value="SEC_C_motif"/>
</dbReference>
<comment type="caution">
    <text evidence="1">The sequence shown here is derived from an EMBL/GenBank/DDBJ whole genome shotgun (WGS) entry which is preliminary data.</text>
</comment>
<dbReference type="Gene3D" id="3.10.450.50">
    <property type="match status" value="1"/>
</dbReference>
<dbReference type="RefSeq" id="WP_164654607.1">
    <property type="nucleotide sequence ID" value="NZ_JAAIJR010000057.1"/>
</dbReference>
<dbReference type="PANTHER" id="PTHR33747:SF1">
    <property type="entry name" value="ADENYLATE CYCLASE-ASSOCIATED CAP C-TERMINAL DOMAIN-CONTAINING PROTEIN"/>
    <property type="match status" value="1"/>
</dbReference>
<evidence type="ECO:0000313" key="1">
    <source>
        <dbReference type="EMBL" id="NEX21510.1"/>
    </source>
</evidence>
<reference evidence="1 2" key="2">
    <citation type="submission" date="2020-02" db="EMBL/GenBank/DDBJ databases">
        <title>Genome sequences of Thiorhodococcus mannitoliphagus and Thiorhodococcus minor, purple sulfur photosynthetic bacteria in the gammaproteobacterial family, Chromatiaceae.</title>
        <authorList>
            <person name="Aviles F.A."/>
            <person name="Meyer T.E."/>
            <person name="Kyndt J.A."/>
        </authorList>
    </citation>
    <scope>NUCLEOTIDE SEQUENCE [LARGE SCALE GENOMIC DNA]</scope>
    <source>
        <strain evidence="1 2">DSM 18266</strain>
    </source>
</reference>
<sequence>MAKLGSEKRPIICRVQSDERAQYVAETCTANGWHYIIGFEFDKPEDISDLERMLNPVKAAVSSKVGRNDPCPCGSGKKYKKCCGASAELVA</sequence>
<dbReference type="Proteomes" id="UP000471640">
    <property type="component" value="Unassembled WGS sequence"/>
</dbReference>
<dbReference type="NCBIfam" id="TIGR04102">
    <property type="entry name" value="SWIM_PBPRA1643"/>
    <property type="match status" value="1"/>
</dbReference>
<gene>
    <name evidence="1" type="ORF">G3480_14530</name>
</gene>